<dbReference type="PRINTS" id="PR00598">
    <property type="entry name" value="HTHMARR"/>
</dbReference>
<dbReference type="PANTHER" id="PTHR42756:SF1">
    <property type="entry name" value="TRANSCRIPTIONAL REPRESSOR OF EMRAB OPERON"/>
    <property type="match status" value="1"/>
</dbReference>
<organism evidence="5 6">
    <name type="scientific">Caulifigura coniformis</name>
    <dbReference type="NCBI Taxonomy" id="2527983"/>
    <lineage>
        <taxon>Bacteria</taxon>
        <taxon>Pseudomonadati</taxon>
        <taxon>Planctomycetota</taxon>
        <taxon>Planctomycetia</taxon>
        <taxon>Planctomycetales</taxon>
        <taxon>Planctomycetaceae</taxon>
        <taxon>Caulifigura</taxon>
    </lineage>
</organism>
<dbReference type="GO" id="GO:0003700">
    <property type="term" value="F:DNA-binding transcription factor activity"/>
    <property type="evidence" value="ECO:0007669"/>
    <property type="project" value="InterPro"/>
</dbReference>
<evidence type="ECO:0000313" key="5">
    <source>
        <dbReference type="EMBL" id="QDT54270.1"/>
    </source>
</evidence>
<keyword evidence="1" id="KW-0805">Transcription regulation</keyword>
<dbReference type="SUPFAM" id="SSF46785">
    <property type="entry name" value="Winged helix' DNA-binding domain"/>
    <property type="match status" value="1"/>
</dbReference>
<feature type="domain" description="HTH marR-type" evidence="4">
    <location>
        <begin position="7"/>
        <end position="141"/>
    </location>
</feature>
<gene>
    <name evidence="5" type="primary">mhqR_1</name>
    <name evidence="5" type="ORF">Pan44_22980</name>
</gene>
<evidence type="ECO:0000313" key="6">
    <source>
        <dbReference type="Proteomes" id="UP000315700"/>
    </source>
</evidence>
<dbReference type="InterPro" id="IPR000835">
    <property type="entry name" value="HTH_MarR-typ"/>
</dbReference>
<dbReference type="Pfam" id="PF01047">
    <property type="entry name" value="MarR"/>
    <property type="match status" value="1"/>
</dbReference>
<dbReference type="PROSITE" id="PS50995">
    <property type="entry name" value="HTH_MARR_2"/>
    <property type="match status" value="1"/>
</dbReference>
<evidence type="ECO:0000256" key="2">
    <source>
        <dbReference type="ARBA" id="ARBA00023125"/>
    </source>
</evidence>
<dbReference type="OrthoDB" id="215188at2"/>
<reference evidence="5 6" key="1">
    <citation type="submission" date="2019-02" db="EMBL/GenBank/DDBJ databases">
        <title>Deep-cultivation of Planctomycetes and their phenomic and genomic characterization uncovers novel biology.</title>
        <authorList>
            <person name="Wiegand S."/>
            <person name="Jogler M."/>
            <person name="Boedeker C."/>
            <person name="Pinto D."/>
            <person name="Vollmers J."/>
            <person name="Rivas-Marin E."/>
            <person name="Kohn T."/>
            <person name="Peeters S.H."/>
            <person name="Heuer A."/>
            <person name="Rast P."/>
            <person name="Oberbeckmann S."/>
            <person name="Bunk B."/>
            <person name="Jeske O."/>
            <person name="Meyerdierks A."/>
            <person name="Storesund J.E."/>
            <person name="Kallscheuer N."/>
            <person name="Luecker S."/>
            <person name="Lage O.M."/>
            <person name="Pohl T."/>
            <person name="Merkel B.J."/>
            <person name="Hornburger P."/>
            <person name="Mueller R.-W."/>
            <person name="Bruemmer F."/>
            <person name="Labrenz M."/>
            <person name="Spormann A.M."/>
            <person name="Op den Camp H."/>
            <person name="Overmann J."/>
            <person name="Amann R."/>
            <person name="Jetten M.S.M."/>
            <person name="Mascher T."/>
            <person name="Medema M.H."/>
            <person name="Devos D.P."/>
            <person name="Kaster A.-K."/>
            <person name="Ovreas L."/>
            <person name="Rohde M."/>
            <person name="Galperin M.Y."/>
            <person name="Jogler C."/>
        </authorList>
    </citation>
    <scope>NUCLEOTIDE SEQUENCE [LARGE SCALE GENOMIC DNA]</scope>
    <source>
        <strain evidence="5 6">Pan44</strain>
    </source>
</reference>
<evidence type="ECO:0000259" key="4">
    <source>
        <dbReference type="PROSITE" id="PS50995"/>
    </source>
</evidence>
<dbReference type="InParanoid" id="A0A517SDS3"/>
<dbReference type="PANTHER" id="PTHR42756">
    <property type="entry name" value="TRANSCRIPTIONAL REGULATOR, MARR"/>
    <property type="match status" value="1"/>
</dbReference>
<dbReference type="Proteomes" id="UP000315700">
    <property type="component" value="Chromosome"/>
</dbReference>
<keyword evidence="3" id="KW-0804">Transcription</keyword>
<protein>
    <submittedName>
        <fullName evidence="5">HTH-type transcriptional regulator MhqR</fullName>
    </submittedName>
</protein>
<dbReference type="AlphaFoldDB" id="A0A517SDS3"/>
<evidence type="ECO:0000256" key="3">
    <source>
        <dbReference type="ARBA" id="ARBA00023163"/>
    </source>
</evidence>
<dbReference type="Gene3D" id="1.10.10.10">
    <property type="entry name" value="Winged helix-like DNA-binding domain superfamily/Winged helix DNA-binding domain"/>
    <property type="match status" value="1"/>
</dbReference>
<dbReference type="RefSeq" id="WP_145030146.1">
    <property type="nucleotide sequence ID" value="NZ_CP036271.1"/>
</dbReference>
<dbReference type="EMBL" id="CP036271">
    <property type="protein sequence ID" value="QDT54270.1"/>
    <property type="molecule type" value="Genomic_DNA"/>
</dbReference>
<sequence>MTLDQRATELGLAMEAIVKQFQAADIAAANGPHADLNHQEMRLISFLGDDGSQMMRVVAEHLALAVNSVTTLIDGLEAKGLVRRQRSEADRRIVHVELTERGGKTYRALHDARQRFFRSMLNPLTRDEQETLLVIFRKVVQRGAERLSPSAN</sequence>
<proteinExistence type="predicted"/>
<dbReference type="InterPro" id="IPR036390">
    <property type="entry name" value="WH_DNA-bd_sf"/>
</dbReference>
<keyword evidence="2" id="KW-0238">DNA-binding</keyword>
<dbReference type="GO" id="GO:0003677">
    <property type="term" value="F:DNA binding"/>
    <property type="evidence" value="ECO:0007669"/>
    <property type="project" value="UniProtKB-KW"/>
</dbReference>
<evidence type="ECO:0000256" key="1">
    <source>
        <dbReference type="ARBA" id="ARBA00023015"/>
    </source>
</evidence>
<dbReference type="SMART" id="SM00347">
    <property type="entry name" value="HTH_MARR"/>
    <property type="match status" value="1"/>
</dbReference>
<keyword evidence="6" id="KW-1185">Reference proteome</keyword>
<name>A0A517SDS3_9PLAN</name>
<dbReference type="KEGG" id="ccos:Pan44_22980"/>
<dbReference type="InterPro" id="IPR036388">
    <property type="entry name" value="WH-like_DNA-bd_sf"/>
</dbReference>
<accession>A0A517SDS3</accession>